<dbReference type="KEGG" id="cvn:111121699"/>
<dbReference type="AlphaFoldDB" id="A0A8B8CSS0"/>
<reference evidence="2" key="1">
    <citation type="submission" date="2025-08" db="UniProtKB">
        <authorList>
            <consortium name="RefSeq"/>
        </authorList>
    </citation>
    <scope>IDENTIFICATION</scope>
    <source>
        <tissue evidence="2">Whole sample</tissue>
    </source>
</reference>
<dbReference type="Proteomes" id="UP000694844">
    <property type="component" value="Chromosome 2"/>
</dbReference>
<sequence>MDLQMEFFNKEYKESVKDAAGQLTEATIARHSQMVGVGKVIRNVYYHQVASLERSMIQTSSRPSRENDISLFVELMLEEQIFMTVPGRKFKSFPDTSMVLFRKNPVNYFWQSLDTSSEGVVERSRNHESDADLNC</sequence>
<dbReference type="RefSeq" id="XP_022318775.1">
    <property type="nucleotide sequence ID" value="XM_022463067.1"/>
</dbReference>
<dbReference type="OrthoDB" id="5952546at2759"/>
<keyword evidence="1" id="KW-1185">Reference proteome</keyword>
<evidence type="ECO:0000313" key="2">
    <source>
        <dbReference type="RefSeq" id="XP_022318775.1"/>
    </source>
</evidence>
<name>A0A8B8CSS0_CRAVI</name>
<dbReference type="GeneID" id="111121699"/>
<protein>
    <submittedName>
        <fullName evidence="2">Uncharacterized protein LOC111121699</fullName>
    </submittedName>
</protein>
<gene>
    <name evidence="2" type="primary">LOC111121699</name>
</gene>
<evidence type="ECO:0000313" key="1">
    <source>
        <dbReference type="Proteomes" id="UP000694844"/>
    </source>
</evidence>
<proteinExistence type="predicted"/>
<organism evidence="1 2">
    <name type="scientific">Crassostrea virginica</name>
    <name type="common">Eastern oyster</name>
    <dbReference type="NCBI Taxonomy" id="6565"/>
    <lineage>
        <taxon>Eukaryota</taxon>
        <taxon>Metazoa</taxon>
        <taxon>Spiralia</taxon>
        <taxon>Lophotrochozoa</taxon>
        <taxon>Mollusca</taxon>
        <taxon>Bivalvia</taxon>
        <taxon>Autobranchia</taxon>
        <taxon>Pteriomorphia</taxon>
        <taxon>Ostreida</taxon>
        <taxon>Ostreoidea</taxon>
        <taxon>Ostreidae</taxon>
        <taxon>Crassostrea</taxon>
    </lineage>
</organism>
<accession>A0A8B8CSS0</accession>